<dbReference type="KEGG" id="erz:ER308_01595"/>
<protein>
    <submittedName>
        <fullName evidence="2">Uncharacterized protein</fullName>
    </submittedName>
</protein>
<sequence length="119" mass="12855">MWSAPFLMGVAVPLLLVAATAAWPWIERAFRGREDVSHVNQRLLDVPARAVALWGAGTFVAVATVAAANDVIARILGAPIEVVVWVLRVLVVLLPLLAAVAAGLAARRRRRRLHAHHHA</sequence>
<gene>
    <name evidence="2" type="ORF">ER308_01595</name>
</gene>
<evidence type="ECO:0000313" key="2">
    <source>
        <dbReference type="EMBL" id="QBI18392.1"/>
    </source>
</evidence>
<dbReference type="RefSeq" id="WP_131153390.1">
    <property type="nucleotide sequence ID" value="NZ_CP036402.1"/>
</dbReference>
<dbReference type="InterPro" id="IPR027387">
    <property type="entry name" value="Cytb/b6-like_sf"/>
</dbReference>
<dbReference type="AlphaFoldDB" id="A0A411YB36"/>
<reference evidence="2 3" key="1">
    <citation type="submission" date="2019-01" db="EMBL/GenBank/DDBJ databases">
        <title>Egibacter rhizosphaerae EGI 80759T.</title>
        <authorList>
            <person name="Chen D.-D."/>
            <person name="Tian Y."/>
            <person name="Jiao J.-Y."/>
            <person name="Zhang X.-T."/>
            <person name="Zhang Y.-G."/>
            <person name="Zhang Y."/>
            <person name="Xiao M."/>
            <person name="Shu W.-S."/>
            <person name="Li W.-J."/>
        </authorList>
    </citation>
    <scope>NUCLEOTIDE SEQUENCE [LARGE SCALE GENOMIC DNA]</scope>
    <source>
        <strain evidence="2 3">EGI 80759</strain>
    </source>
</reference>
<keyword evidence="3" id="KW-1185">Reference proteome</keyword>
<accession>A0A411YB36</accession>
<organism evidence="2 3">
    <name type="scientific">Egibacter rhizosphaerae</name>
    <dbReference type="NCBI Taxonomy" id="1670831"/>
    <lineage>
        <taxon>Bacteria</taxon>
        <taxon>Bacillati</taxon>
        <taxon>Actinomycetota</taxon>
        <taxon>Nitriliruptoria</taxon>
        <taxon>Egibacterales</taxon>
        <taxon>Egibacteraceae</taxon>
        <taxon>Egibacter</taxon>
    </lineage>
</organism>
<feature type="transmembrane region" description="Helical" evidence="1">
    <location>
        <begin position="51"/>
        <end position="76"/>
    </location>
</feature>
<proteinExistence type="predicted"/>
<evidence type="ECO:0000256" key="1">
    <source>
        <dbReference type="SAM" id="Phobius"/>
    </source>
</evidence>
<feature type="transmembrane region" description="Helical" evidence="1">
    <location>
        <begin position="6"/>
        <end position="26"/>
    </location>
</feature>
<dbReference type="EMBL" id="CP036402">
    <property type="protein sequence ID" value="QBI18392.1"/>
    <property type="molecule type" value="Genomic_DNA"/>
</dbReference>
<feature type="transmembrane region" description="Helical" evidence="1">
    <location>
        <begin position="82"/>
        <end position="106"/>
    </location>
</feature>
<keyword evidence="1" id="KW-0472">Membrane</keyword>
<dbReference type="Gene3D" id="1.20.810.10">
    <property type="entry name" value="Cytochrome Bc1 Complex, Chain C"/>
    <property type="match status" value="1"/>
</dbReference>
<dbReference type="Proteomes" id="UP000291469">
    <property type="component" value="Chromosome"/>
</dbReference>
<name>A0A411YB36_9ACTN</name>
<evidence type="ECO:0000313" key="3">
    <source>
        <dbReference type="Proteomes" id="UP000291469"/>
    </source>
</evidence>
<keyword evidence="1" id="KW-1133">Transmembrane helix</keyword>
<keyword evidence="1" id="KW-0812">Transmembrane</keyword>